<reference evidence="1" key="2">
    <citation type="submission" date="2017-07" db="EMBL/GenBank/DDBJ databases">
        <title>WGS assembly of Populus trichocarpa.</title>
        <authorList>
            <person name="Tuskan G."/>
            <person name="Difazio S."/>
            <person name="Jansson S."/>
            <person name="Bohlmann J."/>
            <person name="Grigoriev I."/>
            <person name="Hellsten U."/>
            <person name="Putnam N."/>
            <person name="Ralph S."/>
            <person name="Rombauts S."/>
            <person name="Salamov A."/>
            <person name="Schein J."/>
            <person name="Sterck L."/>
            <person name="Aerts A."/>
            <person name="Bhalerao R."/>
            <person name="Bhalerao R."/>
            <person name="Blaudez D."/>
            <person name="Boerjan W."/>
            <person name="Brun A."/>
            <person name="Brunner A."/>
            <person name="Busov V."/>
            <person name="Campbell M."/>
            <person name="Carlson J."/>
            <person name="Chalot M."/>
            <person name="Chapman J."/>
            <person name="Chen G."/>
            <person name="Cooper D."/>
            <person name="Coutinho P."/>
            <person name="Couturier J."/>
            <person name="Covert S."/>
            <person name="Cronk Q."/>
            <person name="Cunningham R."/>
            <person name="Davis J."/>
            <person name="Degroeve S."/>
            <person name="Dejardin A."/>
            <person name="Depamphilis C."/>
            <person name="Detter J."/>
            <person name="Dirks B."/>
            <person name="Dubchak I."/>
            <person name="Duplessis S."/>
            <person name="Ehlting J."/>
            <person name="Ellis B."/>
            <person name="Gendler K."/>
            <person name="Goodstein D."/>
            <person name="Gribskov M."/>
            <person name="Grimwood J."/>
            <person name="Groover A."/>
            <person name="Gunter L."/>
            <person name="Hamberger B."/>
            <person name="Heinze B."/>
            <person name="Helariutta Y."/>
            <person name="Henrissat B."/>
            <person name="Holligan D."/>
            <person name="Holt R."/>
            <person name="Huang W."/>
            <person name="Islam-Faridi N."/>
            <person name="Jones S."/>
            <person name="Jones-Rhoades M."/>
            <person name="Jorgensen R."/>
            <person name="Joshi C."/>
            <person name="Kangasjarvi J."/>
            <person name="Karlsson J."/>
            <person name="Kelleher C."/>
            <person name="Kirkpatrick R."/>
            <person name="Kirst M."/>
            <person name="Kohler A."/>
            <person name="Kalluri U."/>
            <person name="Larimer F."/>
            <person name="Leebens-Mack J."/>
            <person name="Leple J."/>
            <person name="Locascio P."/>
            <person name="Lou Y."/>
            <person name="Lucas S."/>
            <person name="Martin F."/>
            <person name="Montanini B."/>
            <person name="Napoli C."/>
            <person name="Nelson D."/>
            <person name="Nelson C."/>
            <person name="Nieminen K."/>
            <person name="Nilsson O."/>
            <person name="Pereda V."/>
            <person name="Peter G."/>
            <person name="Philippe R."/>
            <person name="Pilate G."/>
            <person name="Poliakov A."/>
            <person name="Razumovskaya J."/>
            <person name="Richardson P."/>
            <person name="Rinaldi C."/>
            <person name="Ritland K."/>
            <person name="Rouze P."/>
            <person name="Ryaboy D."/>
            <person name="Schmutz J."/>
            <person name="Schrader J."/>
            <person name="Segerman B."/>
            <person name="Shin H."/>
            <person name="Siddiqui A."/>
            <person name="Sterky F."/>
            <person name="Terry A."/>
            <person name="Tsai C."/>
            <person name="Uberbacher E."/>
            <person name="Unneberg P."/>
            <person name="Vahala J."/>
            <person name="Wall K."/>
            <person name="Wessler S."/>
            <person name="Yang G."/>
            <person name="Yin T."/>
            <person name="Douglas C."/>
            <person name="Marra M."/>
            <person name="Sandberg G."/>
            <person name="Van De Peer Y."/>
            <person name="Rokhsar D."/>
        </authorList>
    </citation>
    <scope>NUCLEOTIDE SEQUENCE</scope>
    <source>
        <strain evidence="1">Nisqually-1</strain>
    </source>
</reference>
<dbReference type="AlphaFoldDB" id="A0A2K1R800"/>
<dbReference type="EMBL" id="KZ623375">
    <property type="protein sequence ID" value="PNS23418.1"/>
    <property type="molecule type" value="Genomic_DNA"/>
</dbReference>
<organism evidence="1">
    <name type="scientific">Populus trichocarpa</name>
    <name type="common">Western balsam poplar</name>
    <name type="synonym">Populus balsamifera subsp. trichocarpa</name>
    <dbReference type="NCBI Taxonomy" id="3694"/>
    <lineage>
        <taxon>Eukaryota</taxon>
        <taxon>Viridiplantae</taxon>
        <taxon>Streptophyta</taxon>
        <taxon>Embryophyta</taxon>
        <taxon>Tracheophyta</taxon>
        <taxon>Spermatophyta</taxon>
        <taxon>Magnoliopsida</taxon>
        <taxon>eudicotyledons</taxon>
        <taxon>Gunneridae</taxon>
        <taxon>Pentapetalae</taxon>
        <taxon>rosids</taxon>
        <taxon>fabids</taxon>
        <taxon>Malpighiales</taxon>
        <taxon>Salicaceae</taxon>
        <taxon>Saliceae</taxon>
        <taxon>Populus</taxon>
    </lineage>
</organism>
<dbReference type="InParanoid" id="A0A2K1R800"/>
<reference evidence="1" key="1">
    <citation type="journal article" date="2006" name="Science">
        <title>The genome of black cottonwood, Populus trichocarpa (Torr. &amp; Gray).</title>
        <authorList>
            <person name="Tuskan G.A."/>
            <person name="Difazio S."/>
            <person name="Jansson S."/>
            <person name="Bohlmann J."/>
            <person name="Grigoriev I."/>
            <person name="Hellsten U."/>
            <person name="Putnam N."/>
            <person name="Ralph S."/>
            <person name="Rombauts S."/>
            <person name="Salamov A."/>
            <person name="Schein J."/>
            <person name="Sterck L."/>
            <person name="Aerts A."/>
            <person name="Bhalerao R.R."/>
            <person name="Bhalerao R.P."/>
            <person name="Blaudez D."/>
            <person name="Boerjan W."/>
            <person name="Brun A."/>
            <person name="Brunner A."/>
            <person name="Busov V."/>
            <person name="Campbell M."/>
            <person name="Carlson J."/>
            <person name="Chalot M."/>
            <person name="Chapman J."/>
            <person name="Chen G.L."/>
            <person name="Cooper D."/>
            <person name="Coutinho P.M."/>
            <person name="Couturier J."/>
            <person name="Covert S."/>
            <person name="Cronk Q."/>
            <person name="Cunningham R."/>
            <person name="Davis J."/>
            <person name="Degroeve S."/>
            <person name="Dejardin A."/>
            <person name="Depamphilis C."/>
            <person name="Detter J."/>
            <person name="Dirks B."/>
            <person name="Dubchak I."/>
            <person name="Duplessis S."/>
            <person name="Ehlting J."/>
            <person name="Ellis B."/>
            <person name="Gendler K."/>
            <person name="Goodstein D."/>
            <person name="Gribskov M."/>
            <person name="Grimwood J."/>
            <person name="Groover A."/>
            <person name="Gunter L."/>
            <person name="Hamberger B."/>
            <person name="Heinze B."/>
            <person name="Helariutta Y."/>
            <person name="Henrissat B."/>
            <person name="Holligan D."/>
            <person name="Holt R."/>
            <person name="Huang W."/>
            <person name="Islam-Faridi N."/>
            <person name="Jones S."/>
            <person name="Jones-Rhoades M."/>
            <person name="Jorgensen R."/>
            <person name="Joshi C."/>
            <person name="Kangasjarvi J."/>
            <person name="Karlsson J."/>
            <person name="Kelleher C."/>
            <person name="Kirkpatrick R."/>
            <person name="Kirst M."/>
            <person name="Kohler A."/>
            <person name="Kalluri U."/>
            <person name="Larimer F."/>
            <person name="Leebens-Mack J."/>
            <person name="Leple J.C."/>
            <person name="Locascio P."/>
            <person name="Lou Y."/>
            <person name="Lucas S."/>
            <person name="Martin F."/>
            <person name="Montanini B."/>
            <person name="Napoli C."/>
            <person name="Nelson D.R."/>
            <person name="Nelson C."/>
            <person name="Nieminen K."/>
            <person name="Nilsson O."/>
            <person name="Pereda V."/>
            <person name="Peter G."/>
            <person name="Philippe R."/>
            <person name="Pilate G."/>
            <person name="Poliakov A."/>
            <person name="Razumovskaya J."/>
            <person name="Richardson P."/>
            <person name="Rinaldi C."/>
            <person name="Ritland K."/>
            <person name="Rouze P."/>
            <person name="Ryaboy D."/>
            <person name="Schmutz J."/>
            <person name="Schrader J."/>
            <person name="Segerman B."/>
            <person name="Shin H."/>
            <person name="Siddiqui A."/>
            <person name="Sterky F."/>
            <person name="Terry A."/>
            <person name="Tsai C.J."/>
            <person name="Uberbacher E."/>
            <person name="Unneberg P."/>
            <person name="Vahala J."/>
            <person name="Wall K."/>
            <person name="Wessler S."/>
            <person name="Yang G."/>
            <person name="Yin T."/>
            <person name="Douglas C."/>
            <person name="Marra M."/>
            <person name="Sandberg G."/>
            <person name="Van de Peer Y."/>
            <person name="Rokhsar D."/>
        </authorList>
    </citation>
    <scope>NUCLEOTIDE SEQUENCE [LARGE SCALE GENOMIC DNA]</scope>
    <source>
        <strain evidence="1">Nisqually-1</strain>
    </source>
</reference>
<name>A0A2K1R800_POPTR</name>
<accession>A0A2K1R800</accession>
<sequence>MGTPQSLATFLAPGEETNCLRLGSLRYPQRQGFCSFNLLQQVVEGGVEDMIAPRHGLNCPGLHVCACDTCASASNIVATTITIMKKDAIFIFSNLAAAIFFPFGTQEMMHQAMILPNNL</sequence>
<gene>
    <name evidence="1" type="ORF">POPTR_T063700</name>
</gene>
<evidence type="ECO:0000313" key="1">
    <source>
        <dbReference type="EMBL" id="PNS23418.1"/>
    </source>
</evidence>
<proteinExistence type="predicted"/>
<protein>
    <submittedName>
        <fullName evidence="1">Uncharacterized protein</fullName>
    </submittedName>
</protein>